<evidence type="ECO:0000256" key="1">
    <source>
        <dbReference type="ARBA" id="ARBA00022475"/>
    </source>
</evidence>
<dbReference type="Proteomes" id="UP000694001">
    <property type="component" value="Chromosome"/>
</dbReference>
<dbReference type="Pfam" id="PF00005">
    <property type="entry name" value="ABC_tran"/>
    <property type="match status" value="1"/>
</dbReference>
<dbReference type="InterPro" id="IPR004606">
    <property type="entry name" value="Mop_domain"/>
</dbReference>
<evidence type="ECO:0000313" key="10">
    <source>
        <dbReference type="EMBL" id="QXM25994.1"/>
    </source>
</evidence>
<dbReference type="PROSITE" id="PS00211">
    <property type="entry name" value="ABC_TRANSPORTER_1"/>
    <property type="match status" value="1"/>
</dbReference>
<organism evidence="10 11">
    <name type="scientific">Elioraea tepida</name>
    <dbReference type="NCBI Taxonomy" id="2843330"/>
    <lineage>
        <taxon>Bacteria</taxon>
        <taxon>Pseudomonadati</taxon>
        <taxon>Pseudomonadota</taxon>
        <taxon>Alphaproteobacteria</taxon>
        <taxon>Acetobacterales</taxon>
        <taxon>Elioraeaceae</taxon>
        <taxon>Elioraea</taxon>
    </lineage>
</organism>
<dbReference type="GO" id="GO:0016887">
    <property type="term" value="F:ATP hydrolysis activity"/>
    <property type="evidence" value="ECO:0007669"/>
    <property type="project" value="InterPro"/>
</dbReference>
<dbReference type="PANTHER" id="PTHR43514:SF4">
    <property type="entry name" value="ABC TRANSPORTER I FAMILY MEMBER 10"/>
    <property type="match status" value="1"/>
</dbReference>
<sequence length="363" mass="37668">MGEAALAVRLRQEGPIPLDLAFTLAPGEVAALFGPSGAGKTTVLRAIAGLFRAKAGRIAAGEAVWFCSESDTFLPPHRRAVGLVFQDYALFPHMTALGNVAAALGHRPTARRRAEALALLAAVGLEGLADRRPAELSGGQRQRVAIARALARDPAVLLLDEPFAALDRAVRLSLYAEVERLRARLACPILLVTHDFDEVARLADRVLVLEAGRIVAEGDVGAVAARTDIAVIAAAAEPGTVLDATVAEHLPERGLTRLDTPAGPLLCPVLDAAIGARLRVRIPARDVILADRLPEGLSVHNALRGTVASLAPGAPGTVAVSVAVGPVMLAAQVTQDAVERLGLSPGSPVVALVKSVAVTRPAR</sequence>
<name>A0A975U486_9PROT</name>
<keyword evidence="7" id="KW-0500">Molybdenum</keyword>
<evidence type="ECO:0000256" key="2">
    <source>
        <dbReference type="ARBA" id="ARBA00022519"/>
    </source>
</evidence>
<dbReference type="SMART" id="SM00382">
    <property type="entry name" value="AAA"/>
    <property type="match status" value="1"/>
</dbReference>
<evidence type="ECO:0000256" key="5">
    <source>
        <dbReference type="ARBA" id="ARBA00022967"/>
    </source>
</evidence>
<reference evidence="10" key="1">
    <citation type="submission" date="2021-06" db="EMBL/GenBank/DDBJ databases">
        <title>Elioraea tepida, sp. nov., a moderately thermophilic aerobic anoxygenic phototrophic bacterium isolated from an alkaline siliceous hot spring mat community in Yellowstone National Park, WY, USA.</title>
        <authorList>
            <person name="Saini M.K."/>
            <person name="Yoshida S."/>
            <person name="Sebastian A."/>
            <person name="Hirose S."/>
            <person name="Hara E."/>
            <person name="Tamaki H."/>
            <person name="Soulier N.T."/>
            <person name="Albert I."/>
            <person name="Hanada S."/>
            <person name="Bryant D.A."/>
            <person name="Tank M."/>
        </authorList>
    </citation>
    <scope>NUCLEOTIDE SEQUENCE</scope>
    <source>
        <strain evidence="10">MS-P2</strain>
    </source>
</reference>
<evidence type="ECO:0000256" key="4">
    <source>
        <dbReference type="ARBA" id="ARBA00022840"/>
    </source>
</evidence>
<keyword evidence="11" id="KW-1185">Reference proteome</keyword>
<evidence type="ECO:0000259" key="9">
    <source>
        <dbReference type="PROSITE" id="PS51866"/>
    </source>
</evidence>
<dbReference type="NCBIfam" id="TIGR02142">
    <property type="entry name" value="modC_ABC"/>
    <property type="match status" value="1"/>
</dbReference>
<dbReference type="InterPro" id="IPR011868">
    <property type="entry name" value="ModC_ABC_ATP-bd"/>
</dbReference>
<proteinExistence type="predicted"/>
<dbReference type="PANTHER" id="PTHR43514">
    <property type="entry name" value="ABC TRANSPORTER I FAMILY MEMBER 10"/>
    <property type="match status" value="1"/>
</dbReference>
<dbReference type="PROSITE" id="PS51866">
    <property type="entry name" value="MOP"/>
    <property type="match status" value="1"/>
</dbReference>
<dbReference type="InterPro" id="IPR003593">
    <property type="entry name" value="AAA+_ATPase"/>
</dbReference>
<dbReference type="GO" id="GO:0005524">
    <property type="term" value="F:ATP binding"/>
    <property type="evidence" value="ECO:0007669"/>
    <property type="project" value="UniProtKB-KW"/>
</dbReference>
<feature type="domain" description="Mop" evidence="9">
    <location>
        <begin position="296"/>
        <end position="362"/>
    </location>
</feature>
<dbReference type="Pfam" id="PF03459">
    <property type="entry name" value="TOBE"/>
    <property type="match status" value="1"/>
</dbReference>
<dbReference type="GO" id="GO:0015098">
    <property type="term" value="F:molybdate ion transmembrane transporter activity"/>
    <property type="evidence" value="ECO:0007669"/>
    <property type="project" value="InterPro"/>
</dbReference>
<dbReference type="RefSeq" id="WP_218287045.1">
    <property type="nucleotide sequence ID" value="NZ_CP076448.1"/>
</dbReference>
<evidence type="ECO:0000256" key="6">
    <source>
        <dbReference type="ARBA" id="ARBA00023136"/>
    </source>
</evidence>
<evidence type="ECO:0000256" key="7">
    <source>
        <dbReference type="PROSITE-ProRule" id="PRU01213"/>
    </source>
</evidence>
<keyword evidence="1" id="KW-1003">Cell membrane</keyword>
<protein>
    <submittedName>
        <fullName evidence="10">Molybdenum ABC transporter ATP-binding protein</fullName>
    </submittedName>
</protein>
<dbReference type="InterPro" id="IPR003439">
    <property type="entry name" value="ABC_transporter-like_ATP-bd"/>
</dbReference>
<feature type="domain" description="ABC transporter" evidence="8">
    <location>
        <begin position="1"/>
        <end position="236"/>
    </location>
</feature>
<dbReference type="InterPro" id="IPR050334">
    <property type="entry name" value="Molybdenum_import_ModC"/>
</dbReference>
<keyword evidence="3" id="KW-0547">Nucleotide-binding</keyword>
<dbReference type="GO" id="GO:0016020">
    <property type="term" value="C:membrane"/>
    <property type="evidence" value="ECO:0007669"/>
    <property type="project" value="InterPro"/>
</dbReference>
<dbReference type="AlphaFoldDB" id="A0A975U486"/>
<dbReference type="GO" id="GO:0140359">
    <property type="term" value="F:ABC-type transporter activity"/>
    <property type="evidence" value="ECO:0007669"/>
    <property type="project" value="InterPro"/>
</dbReference>
<dbReference type="InterPro" id="IPR005116">
    <property type="entry name" value="Transp-assoc_OB_typ1"/>
</dbReference>
<evidence type="ECO:0000259" key="8">
    <source>
        <dbReference type="PROSITE" id="PS50893"/>
    </source>
</evidence>
<keyword evidence="6" id="KW-0472">Membrane</keyword>
<dbReference type="EMBL" id="CP076448">
    <property type="protein sequence ID" value="QXM25994.1"/>
    <property type="molecule type" value="Genomic_DNA"/>
</dbReference>
<evidence type="ECO:0000313" key="11">
    <source>
        <dbReference type="Proteomes" id="UP000694001"/>
    </source>
</evidence>
<dbReference type="PROSITE" id="PS50893">
    <property type="entry name" value="ABC_TRANSPORTER_2"/>
    <property type="match status" value="1"/>
</dbReference>
<keyword evidence="5" id="KW-1278">Translocase</keyword>
<dbReference type="InterPro" id="IPR017871">
    <property type="entry name" value="ABC_transporter-like_CS"/>
</dbReference>
<dbReference type="KEGG" id="elio:KO353_07330"/>
<evidence type="ECO:0000256" key="3">
    <source>
        <dbReference type="ARBA" id="ARBA00022741"/>
    </source>
</evidence>
<keyword evidence="4 10" id="KW-0067">ATP-binding</keyword>
<accession>A0A975U486</accession>
<keyword evidence="2" id="KW-0997">Cell inner membrane</keyword>
<gene>
    <name evidence="10" type="primary">modC</name>
    <name evidence="10" type="ORF">KO353_07330</name>
</gene>